<feature type="region of interest" description="Disordered" evidence="1">
    <location>
        <begin position="523"/>
        <end position="549"/>
    </location>
</feature>
<evidence type="ECO:0000256" key="2">
    <source>
        <dbReference type="SAM" id="SignalP"/>
    </source>
</evidence>
<protein>
    <submittedName>
        <fullName evidence="3">Uncharacterized protein</fullName>
    </submittedName>
</protein>
<feature type="region of interest" description="Disordered" evidence="1">
    <location>
        <begin position="268"/>
        <end position="290"/>
    </location>
</feature>
<feature type="chain" id="PRO_5035946692" evidence="2">
    <location>
        <begin position="22"/>
        <end position="626"/>
    </location>
</feature>
<name>A0A8S1ZY82_ARAAE</name>
<sequence length="626" mass="70534">MGCSGGLALALNIILWAAARTSIDCSMMAPSESSSHNQTAASSEWLTYTSDMVENSNSSGRSSSVNQPIPEEQALEREARAQEHARISAEIESIMAACENEEAAMIRKAHVLLHQRGITLEDQEDVKRALQLALHNDWEHDIDERKRHFTMLRRDFGTTRCERWNPFIDELRGLGNHQEPYTLERKGYRRDRTNSSIETATLSCRSRIRRIHSWMEDRSIYRCTMVSFGLYVGLCGHLVEDYTVKVGQTEAIGGSWIKELAAHRTNSAPMLNNSSSEHPEETPKQSEITDTPSAIVPPPSLHPLCCLRIPLCCSRNEAAMAVVWAAECTPTQGVEFPTTAEIRVNDEIRVEEFLEEAKLPLGTHDRWEWNLPFRQLEMFRRRDNGDEWDKRFPPLRVRAQSQRIKKGGEGDIGDEIPIDRADDDTERIGNGISPSTTEASRFAIPPFAPADQARRKGIRTSGHRQGIPGRTRRQTPPSAILSVESYGWRYGSPTDKDKTLHSELHQSSVRRFLLDSGLTELRRAERKQSGKKAAQHRGLSPPEMELESRAPLSLPNCQEESSFKGCSGVGSFRAGYCLLRGGSRRVMLPAMELAPEECLFILQKIRNTLWNCKWRIGDCTASSVVE</sequence>
<dbReference type="AlphaFoldDB" id="A0A8S1ZY82"/>
<feature type="compositionally biased region" description="Acidic residues" evidence="1">
    <location>
        <begin position="411"/>
        <end position="425"/>
    </location>
</feature>
<evidence type="ECO:0000313" key="4">
    <source>
        <dbReference type="Proteomes" id="UP000682877"/>
    </source>
</evidence>
<organism evidence="3 4">
    <name type="scientific">Arabidopsis arenosa</name>
    <name type="common">Sand rock-cress</name>
    <name type="synonym">Cardaminopsis arenosa</name>
    <dbReference type="NCBI Taxonomy" id="38785"/>
    <lineage>
        <taxon>Eukaryota</taxon>
        <taxon>Viridiplantae</taxon>
        <taxon>Streptophyta</taxon>
        <taxon>Embryophyta</taxon>
        <taxon>Tracheophyta</taxon>
        <taxon>Spermatophyta</taxon>
        <taxon>Magnoliopsida</taxon>
        <taxon>eudicotyledons</taxon>
        <taxon>Gunneridae</taxon>
        <taxon>Pentapetalae</taxon>
        <taxon>rosids</taxon>
        <taxon>malvids</taxon>
        <taxon>Brassicales</taxon>
        <taxon>Brassicaceae</taxon>
        <taxon>Camelineae</taxon>
        <taxon>Arabidopsis</taxon>
    </lineage>
</organism>
<dbReference type="EMBL" id="LR999453">
    <property type="protein sequence ID" value="CAE5979065.1"/>
    <property type="molecule type" value="Genomic_DNA"/>
</dbReference>
<accession>A0A8S1ZY82</accession>
<keyword evidence="4" id="KW-1185">Reference proteome</keyword>
<reference evidence="3" key="1">
    <citation type="submission" date="2021-01" db="EMBL/GenBank/DDBJ databases">
        <authorList>
            <person name="Bezrukov I."/>
        </authorList>
    </citation>
    <scope>NUCLEOTIDE SEQUENCE</scope>
</reference>
<feature type="signal peptide" evidence="2">
    <location>
        <begin position="1"/>
        <end position="21"/>
    </location>
</feature>
<dbReference type="Proteomes" id="UP000682877">
    <property type="component" value="Chromosome 3"/>
</dbReference>
<gene>
    <name evidence="3" type="ORF">AARE701A_LOCUS8457</name>
</gene>
<feature type="region of interest" description="Disordered" evidence="1">
    <location>
        <begin position="402"/>
        <end position="477"/>
    </location>
</feature>
<keyword evidence="2" id="KW-0732">Signal</keyword>
<evidence type="ECO:0000313" key="3">
    <source>
        <dbReference type="EMBL" id="CAE5979065.1"/>
    </source>
</evidence>
<proteinExistence type="predicted"/>
<evidence type="ECO:0000256" key="1">
    <source>
        <dbReference type="SAM" id="MobiDB-lite"/>
    </source>
</evidence>